<dbReference type="Proteomes" id="UP000265768">
    <property type="component" value="Unassembled WGS sequence"/>
</dbReference>
<dbReference type="SMART" id="SM00347">
    <property type="entry name" value="HTH_MARR"/>
    <property type="match status" value="1"/>
</dbReference>
<dbReference type="Gene3D" id="1.10.10.10">
    <property type="entry name" value="Winged helix-like DNA-binding domain superfamily/Winged helix DNA-binding domain"/>
    <property type="match status" value="1"/>
</dbReference>
<evidence type="ECO:0000313" key="2">
    <source>
        <dbReference type="EMBL" id="RJL23869.1"/>
    </source>
</evidence>
<dbReference type="GO" id="GO:0003700">
    <property type="term" value="F:DNA-binding transcription factor activity"/>
    <property type="evidence" value="ECO:0007669"/>
    <property type="project" value="InterPro"/>
</dbReference>
<dbReference type="PANTHER" id="PTHR33164:SF95">
    <property type="entry name" value="TRANSCRIPTIONAL REGULATOR"/>
    <property type="match status" value="1"/>
</dbReference>
<sequence>MSTKGHVSCLTGSLGSMKDGSTRPVYERGTGFLLARLGSLTTRSWTAFLNEHQLTQGQYTLLVALKQHGSASQRRLAELVAMDARNVVLVLDSLAAANLIERRPDGTDRRRRIITLTEEGNNLLAIVADAAAAEQDRFLHALSDTERKRLNHLLQRLYDSHVPAADPQPG</sequence>
<protein>
    <submittedName>
        <fullName evidence="2">MarR family transcriptional regulator</fullName>
    </submittedName>
</protein>
<reference evidence="2 3" key="1">
    <citation type="submission" date="2018-09" db="EMBL/GenBank/DDBJ databases">
        <title>YIM 75507 draft genome.</title>
        <authorList>
            <person name="Tang S."/>
            <person name="Feng Y."/>
        </authorList>
    </citation>
    <scope>NUCLEOTIDE SEQUENCE [LARGE SCALE GENOMIC DNA]</scope>
    <source>
        <strain evidence="2 3">YIM 75507</strain>
    </source>
</reference>
<dbReference type="Pfam" id="PF01047">
    <property type="entry name" value="MarR"/>
    <property type="match status" value="1"/>
</dbReference>
<dbReference type="EMBL" id="QZEY01000017">
    <property type="protein sequence ID" value="RJL23869.1"/>
    <property type="molecule type" value="Genomic_DNA"/>
</dbReference>
<proteinExistence type="predicted"/>
<dbReference type="SUPFAM" id="SSF46785">
    <property type="entry name" value="Winged helix' DNA-binding domain"/>
    <property type="match status" value="1"/>
</dbReference>
<comment type="caution">
    <text evidence="2">The sequence shown here is derived from an EMBL/GenBank/DDBJ whole genome shotgun (WGS) entry which is preliminary data.</text>
</comment>
<feature type="domain" description="HTH marR-type" evidence="1">
    <location>
        <begin position="30"/>
        <end position="159"/>
    </location>
</feature>
<name>A0A3A4A7H7_9ACTN</name>
<dbReference type="PROSITE" id="PS50995">
    <property type="entry name" value="HTH_MARR_2"/>
    <property type="match status" value="1"/>
</dbReference>
<dbReference type="InterPro" id="IPR036390">
    <property type="entry name" value="WH_DNA-bd_sf"/>
</dbReference>
<gene>
    <name evidence="2" type="ORF">D5H75_30950</name>
</gene>
<accession>A0A3A4A7H7</accession>
<dbReference type="AlphaFoldDB" id="A0A3A4A7H7"/>
<dbReference type="PANTHER" id="PTHR33164">
    <property type="entry name" value="TRANSCRIPTIONAL REGULATOR, MARR FAMILY"/>
    <property type="match status" value="1"/>
</dbReference>
<dbReference type="InterPro" id="IPR039422">
    <property type="entry name" value="MarR/SlyA-like"/>
</dbReference>
<dbReference type="InterPro" id="IPR036388">
    <property type="entry name" value="WH-like_DNA-bd_sf"/>
</dbReference>
<evidence type="ECO:0000259" key="1">
    <source>
        <dbReference type="PROSITE" id="PS50995"/>
    </source>
</evidence>
<dbReference type="PRINTS" id="PR00598">
    <property type="entry name" value="HTHMARR"/>
</dbReference>
<dbReference type="InterPro" id="IPR000835">
    <property type="entry name" value="HTH_MarR-typ"/>
</dbReference>
<evidence type="ECO:0000313" key="3">
    <source>
        <dbReference type="Proteomes" id="UP000265768"/>
    </source>
</evidence>
<keyword evidence="3" id="KW-1185">Reference proteome</keyword>
<organism evidence="2 3">
    <name type="scientific">Bailinhaonella thermotolerans</name>
    <dbReference type="NCBI Taxonomy" id="1070861"/>
    <lineage>
        <taxon>Bacteria</taxon>
        <taxon>Bacillati</taxon>
        <taxon>Actinomycetota</taxon>
        <taxon>Actinomycetes</taxon>
        <taxon>Streptosporangiales</taxon>
        <taxon>Streptosporangiaceae</taxon>
        <taxon>Bailinhaonella</taxon>
    </lineage>
</organism>
<dbReference type="OrthoDB" id="3478887at2"/>
<dbReference type="GO" id="GO:0006950">
    <property type="term" value="P:response to stress"/>
    <property type="evidence" value="ECO:0007669"/>
    <property type="project" value="TreeGrafter"/>
</dbReference>